<reference evidence="2 3" key="1">
    <citation type="submission" date="2014-04" db="EMBL/GenBank/DDBJ databases">
        <authorList>
            <consortium name="DOE Joint Genome Institute"/>
            <person name="Kuo A."/>
            <person name="Kohler A."/>
            <person name="Costa M.D."/>
            <person name="Nagy L.G."/>
            <person name="Floudas D."/>
            <person name="Copeland A."/>
            <person name="Barry K.W."/>
            <person name="Cichocki N."/>
            <person name="Veneault-Fourrey C."/>
            <person name="LaButti K."/>
            <person name="Lindquist E.A."/>
            <person name="Lipzen A."/>
            <person name="Lundell T."/>
            <person name="Morin E."/>
            <person name="Murat C."/>
            <person name="Sun H."/>
            <person name="Tunlid A."/>
            <person name="Henrissat B."/>
            <person name="Grigoriev I.V."/>
            <person name="Hibbett D.S."/>
            <person name="Martin F."/>
            <person name="Nordberg H.P."/>
            <person name="Cantor M.N."/>
            <person name="Hua S.X."/>
        </authorList>
    </citation>
    <scope>NUCLEOTIDE SEQUENCE [LARGE SCALE GENOMIC DNA]</scope>
    <source>
        <strain evidence="2 3">Marx 270</strain>
    </source>
</reference>
<evidence type="ECO:0000313" key="2">
    <source>
        <dbReference type="EMBL" id="KIO03743.1"/>
    </source>
</evidence>
<sequence length="469" mass="51740">MIDTTGSQPSEYDTLQVPVYNVTSRDMRLLLSHAELDPDPDFEYNFARKALWCADGSSALLQCENRSFQIIQTHALTLRQPSPIVDFLWYPSALRQNPATYCFVASVRECPVKLLDGNDGRLRASYPIVDHRERQIAPHSLLFNLTADKLYCGFQDAIEIFDIHRPGEGKRLHTRPSKKSREGLKGIVAALSFSPTGTYFAAGTLTPASPAADNIALYDGSEGMQVLSVGGVWTRESGGVVQLMFSHTDASRLYAAFRRSDCVWAWDLRNASAPVCRFEPEEVMPIRAPGSSGWNNDAGVLKYNRTNQKIHFDIEHGGRWMGKGDQVGNIAIYDLHANHHLVETGMARVSGFGTGNTENDPMNVIRPVQEFRAHADAIGSVTFHPLLPVLLSVSGSRHFDAEASPHVSFTGSEGNAHSDSDSASDSGEGEGAQCWQRPCGVIERRRTRPQPTVRDASIKLWDLGVENNT</sequence>
<reference evidence="3" key="2">
    <citation type="submission" date="2015-01" db="EMBL/GenBank/DDBJ databases">
        <title>Evolutionary Origins and Diversification of the Mycorrhizal Mutualists.</title>
        <authorList>
            <consortium name="DOE Joint Genome Institute"/>
            <consortium name="Mycorrhizal Genomics Consortium"/>
            <person name="Kohler A."/>
            <person name="Kuo A."/>
            <person name="Nagy L.G."/>
            <person name="Floudas D."/>
            <person name="Copeland A."/>
            <person name="Barry K.W."/>
            <person name="Cichocki N."/>
            <person name="Veneault-Fourrey C."/>
            <person name="LaButti K."/>
            <person name="Lindquist E.A."/>
            <person name="Lipzen A."/>
            <person name="Lundell T."/>
            <person name="Morin E."/>
            <person name="Murat C."/>
            <person name="Riley R."/>
            <person name="Ohm R."/>
            <person name="Sun H."/>
            <person name="Tunlid A."/>
            <person name="Henrissat B."/>
            <person name="Grigoriev I.V."/>
            <person name="Hibbett D.S."/>
            <person name="Martin F."/>
        </authorList>
    </citation>
    <scope>NUCLEOTIDE SEQUENCE [LARGE SCALE GENOMIC DNA]</scope>
    <source>
        <strain evidence="3">Marx 270</strain>
    </source>
</reference>
<evidence type="ECO:0008006" key="4">
    <source>
        <dbReference type="Google" id="ProtNLM"/>
    </source>
</evidence>
<dbReference type="Proteomes" id="UP000054217">
    <property type="component" value="Unassembled WGS sequence"/>
</dbReference>
<evidence type="ECO:0000313" key="3">
    <source>
        <dbReference type="Proteomes" id="UP000054217"/>
    </source>
</evidence>
<dbReference type="InParanoid" id="A0A0C3J3T4"/>
<dbReference type="HOGENOM" id="CLU_022731_3_1_1"/>
<dbReference type="PANTHER" id="PTHR13211:SF0">
    <property type="entry name" value="TELOMERASE CAJAL BODY PROTEIN 1"/>
    <property type="match status" value="1"/>
</dbReference>
<name>A0A0C3J3T4_PISTI</name>
<accession>A0A0C3J3T4</accession>
<protein>
    <recommendedName>
        <fullName evidence="4">DUF2415 domain-containing protein</fullName>
    </recommendedName>
</protein>
<dbReference type="Gene3D" id="2.130.10.10">
    <property type="entry name" value="YVTN repeat-like/Quinoprotein amine dehydrogenase"/>
    <property type="match status" value="1"/>
</dbReference>
<feature type="compositionally biased region" description="Polar residues" evidence="1">
    <location>
        <begin position="407"/>
        <end position="417"/>
    </location>
</feature>
<keyword evidence="3" id="KW-1185">Reference proteome</keyword>
<feature type="region of interest" description="Disordered" evidence="1">
    <location>
        <begin position="404"/>
        <end position="455"/>
    </location>
</feature>
<dbReference type="EMBL" id="KN831975">
    <property type="protein sequence ID" value="KIO03743.1"/>
    <property type="molecule type" value="Genomic_DNA"/>
</dbReference>
<dbReference type="InterPro" id="IPR015943">
    <property type="entry name" value="WD40/YVTN_repeat-like_dom_sf"/>
</dbReference>
<dbReference type="STRING" id="870435.A0A0C3J3T4"/>
<gene>
    <name evidence="2" type="ORF">M404DRAFT_15691</name>
</gene>
<dbReference type="SUPFAM" id="SSF101908">
    <property type="entry name" value="Putative isomerase YbhE"/>
    <property type="match status" value="1"/>
</dbReference>
<dbReference type="OrthoDB" id="239865at2759"/>
<dbReference type="InterPro" id="IPR051150">
    <property type="entry name" value="SWT21/TCAB1_mRNA_Telomere"/>
</dbReference>
<organism evidence="2 3">
    <name type="scientific">Pisolithus tinctorius Marx 270</name>
    <dbReference type="NCBI Taxonomy" id="870435"/>
    <lineage>
        <taxon>Eukaryota</taxon>
        <taxon>Fungi</taxon>
        <taxon>Dikarya</taxon>
        <taxon>Basidiomycota</taxon>
        <taxon>Agaricomycotina</taxon>
        <taxon>Agaricomycetes</taxon>
        <taxon>Agaricomycetidae</taxon>
        <taxon>Boletales</taxon>
        <taxon>Sclerodermatineae</taxon>
        <taxon>Pisolithaceae</taxon>
        <taxon>Pisolithus</taxon>
    </lineage>
</organism>
<dbReference type="AlphaFoldDB" id="A0A0C3J3T4"/>
<proteinExistence type="predicted"/>
<evidence type="ECO:0000256" key="1">
    <source>
        <dbReference type="SAM" id="MobiDB-lite"/>
    </source>
</evidence>
<dbReference type="PANTHER" id="PTHR13211">
    <property type="entry name" value="TELOMERASE CAJAL BODY PROTEIN 1"/>
    <property type="match status" value="1"/>
</dbReference>